<dbReference type="GO" id="GO:0022627">
    <property type="term" value="C:cytosolic small ribosomal subunit"/>
    <property type="evidence" value="ECO:0007669"/>
    <property type="project" value="TreeGrafter"/>
</dbReference>
<dbReference type="InterPro" id="IPR014721">
    <property type="entry name" value="Ribsml_uS5_D2-typ_fold_subgr"/>
</dbReference>
<evidence type="ECO:0000256" key="7">
    <source>
        <dbReference type="SAM" id="MobiDB-lite"/>
    </source>
</evidence>
<gene>
    <name evidence="5" type="primary">rpsI</name>
    <name evidence="8" type="ORF">VE97_C0005G0014</name>
</gene>
<comment type="similarity">
    <text evidence="1 5 6">Belongs to the universal ribosomal protein uS9 family.</text>
</comment>
<evidence type="ECO:0000256" key="5">
    <source>
        <dbReference type="HAMAP-Rule" id="MF_00532"/>
    </source>
</evidence>
<dbReference type="InterPro" id="IPR023035">
    <property type="entry name" value="Ribosomal_uS9_bac/plastid"/>
</dbReference>
<dbReference type="HAMAP" id="MF_00532_B">
    <property type="entry name" value="Ribosomal_uS9_B"/>
    <property type="match status" value="1"/>
</dbReference>
<evidence type="ECO:0000313" key="9">
    <source>
        <dbReference type="Proteomes" id="UP000033958"/>
    </source>
</evidence>
<name>A0A0G1KU51_UNCK3</name>
<dbReference type="Proteomes" id="UP000033958">
    <property type="component" value="Unassembled WGS sequence"/>
</dbReference>
<evidence type="ECO:0000256" key="1">
    <source>
        <dbReference type="ARBA" id="ARBA00005251"/>
    </source>
</evidence>
<evidence type="ECO:0000256" key="4">
    <source>
        <dbReference type="ARBA" id="ARBA00035259"/>
    </source>
</evidence>
<evidence type="ECO:0000256" key="2">
    <source>
        <dbReference type="ARBA" id="ARBA00022980"/>
    </source>
</evidence>
<organism evidence="8 9">
    <name type="scientific">candidate division Kazan bacterium GW2011_GWB1_45_10</name>
    <dbReference type="NCBI Taxonomy" id="1620411"/>
    <lineage>
        <taxon>Bacteria</taxon>
        <taxon>Bacteria division Kazan-3B-28</taxon>
    </lineage>
</organism>
<dbReference type="SUPFAM" id="SSF54211">
    <property type="entry name" value="Ribosomal protein S5 domain 2-like"/>
    <property type="match status" value="1"/>
</dbReference>
<proteinExistence type="inferred from homology"/>
<dbReference type="GO" id="GO:0003735">
    <property type="term" value="F:structural constituent of ribosome"/>
    <property type="evidence" value="ECO:0007669"/>
    <property type="project" value="InterPro"/>
</dbReference>
<dbReference type="GO" id="GO:0003723">
    <property type="term" value="F:RNA binding"/>
    <property type="evidence" value="ECO:0007669"/>
    <property type="project" value="TreeGrafter"/>
</dbReference>
<dbReference type="Pfam" id="PF00380">
    <property type="entry name" value="Ribosomal_S9"/>
    <property type="match status" value="1"/>
</dbReference>
<evidence type="ECO:0000313" key="8">
    <source>
        <dbReference type="EMBL" id="KKT87131.1"/>
    </source>
</evidence>
<dbReference type="AlphaFoldDB" id="A0A0G1KU51"/>
<evidence type="ECO:0000256" key="3">
    <source>
        <dbReference type="ARBA" id="ARBA00023274"/>
    </source>
</evidence>
<evidence type="ECO:0000256" key="6">
    <source>
        <dbReference type="RuleBase" id="RU003815"/>
    </source>
</evidence>
<dbReference type="EMBL" id="LCJZ01000005">
    <property type="protein sequence ID" value="KKT87131.1"/>
    <property type="molecule type" value="Genomic_DNA"/>
</dbReference>
<dbReference type="PATRIC" id="fig|1620411.3.peg.65"/>
<feature type="region of interest" description="Disordered" evidence="7">
    <location>
        <begin position="108"/>
        <end position="137"/>
    </location>
</feature>
<dbReference type="PANTHER" id="PTHR21569">
    <property type="entry name" value="RIBOSOMAL PROTEIN S9"/>
    <property type="match status" value="1"/>
</dbReference>
<dbReference type="FunFam" id="3.30.230.10:FF:000001">
    <property type="entry name" value="30S ribosomal protein S9"/>
    <property type="match status" value="1"/>
</dbReference>
<keyword evidence="3 5" id="KW-0687">Ribonucleoprotein</keyword>
<sequence>MEATNIIFKGKYHYGTGRRKTSTARVRLYEGQGQVMINGKLAENYLNPAHLISVIMQPLVLVGMKDRFDISVRVNGGGPMSQADAIRHGVARALLVVDESLKKTLKSNKLLTRDPRAKERKKYGLKRARRAPQFSKR</sequence>
<comment type="caution">
    <text evidence="8">The sequence shown here is derived from an EMBL/GenBank/DDBJ whole genome shotgun (WGS) entry which is preliminary data.</text>
</comment>
<dbReference type="PANTHER" id="PTHR21569:SF1">
    <property type="entry name" value="SMALL RIBOSOMAL SUBUNIT PROTEIN US9M"/>
    <property type="match status" value="1"/>
</dbReference>
<accession>A0A0G1KU51</accession>
<protein>
    <recommendedName>
        <fullName evidence="4 5">Small ribosomal subunit protein uS9</fullName>
    </recommendedName>
</protein>
<dbReference type="PROSITE" id="PS00360">
    <property type="entry name" value="RIBOSOMAL_S9"/>
    <property type="match status" value="1"/>
</dbReference>
<dbReference type="InterPro" id="IPR020568">
    <property type="entry name" value="Ribosomal_Su5_D2-typ_SF"/>
</dbReference>
<dbReference type="InterPro" id="IPR020574">
    <property type="entry name" value="Ribosomal_uS9_CS"/>
</dbReference>
<reference evidence="8 9" key="1">
    <citation type="journal article" date="2015" name="Nature">
        <title>rRNA introns, odd ribosomes, and small enigmatic genomes across a large radiation of phyla.</title>
        <authorList>
            <person name="Brown C.T."/>
            <person name="Hug L.A."/>
            <person name="Thomas B.C."/>
            <person name="Sharon I."/>
            <person name="Castelle C.J."/>
            <person name="Singh A."/>
            <person name="Wilkins M.J."/>
            <person name="Williams K.H."/>
            <person name="Banfield J.F."/>
        </authorList>
    </citation>
    <scope>NUCLEOTIDE SEQUENCE [LARGE SCALE GENOMIC DNA]</scope>
</reference>
<dbReference type="Gene3D" id="3.30.230.10">
    <property type="match status" value="1"/>
</dbReference>
<dbReference type="GO" id="GO:0006412">
    <property type="term" value="P:translation"/>
    <property type="evidence" value="ECO:0007669"/>
    <property type="project" value="UniProtKB-UniRule"/>
</dbReference>
<dbReference type="InterPro" id="IPR000754">
    <property type="entry name" value="Ribosomal_uS9"/>
</dbReference>
<dbReference type="NCBIfam" id="NF001099">
    <property type="entry name" value="PRK00132.1"/>
    <property type="match status" value="1"/>
</dbReference>
<feature type="compositionally biased region" description="Basic residues" evidence="7">
    <location>
        <begin position="118"/>
        <end position="137"/>
    </location>
</feature>
<keyword evidence="2 5" id="KW-0689">Ribosomal protein</keyword>